<dbReference type="OrthoDB" id="1828051at2759"/>
<gene>
    <name evidence="1" type="ORF">H5410_005724</name>
</gene>
<keyword evidence="2" id="KW-1185">Reference proteome</keyword>
<dbReference type="AlphaFoldDB" id="A0A9J6A868"/>
<name>A0A9J6A868_SOLCO</name>
<evidence type="ECO:0000313" key="2">
    <source>
        <dbReference type="Proteomes" id="UP000824120"/>
    </source>
</evidence>
<dbReference type="EMBL" id="JACXVP010000002">
    <property type="protein sequence ID" value="KAG5620506.1"/>
    <property type="molecule type" value="Genomic_DNA"/>
</dbReference>
<reference evidence="1 2" key="1">
    <citation type="submission" date="2020-09" db="EMBL/GenBank/DDBJ databases">
        <title>De no assembly of potato wild relative species, Solanum commersonii.</title>
        <authorList>
            <person name="Cho K."/>
        </authorList>
    </citation>
    <scope>NUCLEOTIDE SEQUENCE [LARGE SCALE GENOMIC DNA]</scope>
    <source>
        <strain evidence="1">LZ3.2</strain>
        <tissue evidence="1">Leaf</tissue>
    </source>
</reference>
<sequence length="245" mass="27418">MILNFISYLASSCVMLNSLTEVSPCLLDEVSASVDWLLPLKKPGSLGKDYYYVPTTLFVMAPVSFPPKLLAMPKSDIFGFISVSSKTLLERLLLRYPECDAQGKKVAIGFQSYDLTRIANIRVADMNSDQNSRYKKTQSLTTKEKKTVTGVHGAPVDMAPTKKFLKHNSSHAFRVTPRLYQAKRVSGNLMPGYFKNFTSFWQFNDVFLTQPFDQFPLAHSVGSFGSNLSGHLQIGVLPLLQKPYD</sequence>
<protein>
    <submittedName>
        <fullName evidence="1">Uncharacterized protein</fullName>
    </submittedName>
</protein>
<evidence type="ECO:0000313" key="1">
    <source>
        <dbReference type="EMBL" id="KAG5620506.1"/>
    </source>
</evidence>
<proteinExistence type="predicted"/>
<dbReference type="Proteomes" id="UP000824120">
    <property type="component" value="Chromosome 2"/>
</dbReference>
<comment type="caution">
    <text evidence="1">The sequence shown here is derived from an EMBL/GenBank/DDBJ whole genome shotgun (WGS) entry which is preliminary data.</text>
</comment>
<accession>A0A9J6A868</accession>
<organism evidence="1 2">
    <name type="scientific">Solanum commersonii</name>
    <name type="common">Commerson's wild potato</name>
    <name type="synonym">Commerson's nightshade</name>
    <dbReference type="NCBI Taxonomy" id="4109"/>
    <lineage>
        <taxon>Eukaryota</taxon>
        <taxon>Viridiplantae</taxon>
        <taxon>Streptophyta</taxon>
        <taxon>Embryophyta</taxon>
        <taxon>Tracheophyta</taxon>
        <taxon>Spermatophyta</taxon>
        <taxon>Magnoliopsida</taxon>
        <taxon>eudicotyledons</taxon>
        <taxon>Gunneridae</taxon>
        <taxon>Pentapetalae</taxon>
        <taxon>asterids</taxon>
        <taxon>lamiids</taxon>
        <taxon>Solanales</taxon>
        <taxon>Solanaceae</taxon>
        <taxon>Solanoideae</taxon>
        <taxon>Solaneae</taxon>
        <taxon>Solanum</taxon>
    </lineage>
</organism>